<reference evidence="2 3" key="1">
    <citation type="journal article" date="2019" name="Commun. Biol.">
        <title>The bagworm genome reveals a unique fibroin gene that provides high tensile strength.</title>
        <authorList>
            <person name="Kono N."/>
            <person name="Nakamura H."/>
            <person name="Ohtoshi R."/>
            <person name="Tomita M."/>
            <person name="Numata K."/>
            <person name="Arakawa K."/>
        </authorList>
    </citation>
    <scope>NUCLEOTIDE SEQUENCE [LARGE SCALE GENOMIC DNA]</scope>
</reference>
<evidence type="ECO:0000313" key="3">
    <source>
        <dbReference type="Proteomes" id="UP000299102"/>
    </source>
</evidence>
<evidence type="ECO:0000256" key="1">
    <source>
        <dbReference type="SAM" id="Phobius"/>
    </source>
</evidence>
<keyword evidence="1" id="KW-0812">Transmembrane</keyword>
<dbReference type="Gene3D" id="2.40.10.10">
    <property type="entry name" value="Trypsin-like serine proteases"/>
    <property type="match status" value="1"/>
</dbReference>
<dbReference type="OrthoDB" id="546450at2759"/>
<dbReference type="SUPFAM" id="SSF50494">
    <property type="entry name" value="Trypsin-like serine proteases"/>
    <property type="match status" value="1"/>
</dbReference>
<accession>A0A4C1ZVC2</accession>
<proteinExistence type="predicted"/>
<evidence type="ECO:0000313" key="2">
    <source>
        <dbReference type="EMBL" id="GBP90547.1"/>
    </source>
</evidence>
<organism evidence="2 3">
    <name type="scientific">Eumeta variegata</name>
    <name type="common">Bagworm moth</name>
    <name type="synonym">Eumeta japonica</name>
    <dbReference type="NCBI Taxonomy" id="151549"/>
    <lineage>
        <taxon>Eukaryota</taxon>
        <taxon>Metazoa</taxon>
        <taxon>Ecdysozoa</taxon>
        <taxon>Arthropoda</taxon>
        <taxon>Hexapoda</taxon>
        <taxon>Insecta</taxon>
        <taxon>Pterygota</taxon>
        <taxon>Neoptera</taxon>
        <taxon>Endopterygota</taxon>
        <taxon>Lepidoptera</taxon>
        <taxon>Glossata</taxon>
        <taxon>Ditrysia</taxon>
        <taxon>Tineoidea</taxon>
        <taxon>Psychidae</taxon>
        <taxon>Oiketicinae</taxon>
        <taxon>Eumeta</taxon>
    </lineage>
</organism>
<name>A0A4C1ZVC2_EUMVA</name>
<comment type="caution">
    <text evidence="2">The sequence shown here is derived from an EMBL/GenBank/DDBJ whole genome shotgun (WGS) entry which is preliminary data.</text>
</comment>
<dbReference type="AlphaFoldDB" id="A0A4C1ZVC2"/>
<dbReference type="InterPro" id="IPR009003">
    <property type="entry name" value="Peptidase_S1_PA"/>
</dbReference>
<keyword evidence="3" id="KW-1185">Reference proteome</keyword>
<dbReference type="Proteomes" id="UP000299102">
    <property type="component" value="Unassembled WGS sequence"/>
</dbReference>
<keyword evidence="1" id="KW-1133">Transmembrane helix</keyword>
<protein>
    <submittedName>
        <fullName evidence="2">Uncharacterized protein</fullName>
    </submittedName>
</protein>
<dbReference type="EMBL" id="BGZK01002090">
    <property type="protein sequence ID" value="GBP90547.1"/>
    <property type="molecule type" value="Genomic_DNA"/>
</dbReference>
<feature type="transmembrane region" description="Helical" evidence="1">
    <location>
        <begin position="60"/>
        <end position="80"/>
    </location>
</feature>
<sequence length="90" mass="10061">MIRYKYGGPGSKVLLRSEVPLVDQETCQNDYENVIDMNDRIFCAGADGHDAWQHTTKRNLLVHGLPMSSAMSSVLFPAWYSLSGPFILIS</sequence>
<gene>
    <name evidence="2" type="ORF">EVAR_64667_1</name>
</gene>
<keyword evidence="1" id="KW-0472">Membrane</keyword>
<dbReference type="InterPro" id="IPR043504">
    <property type="entry name" value="Peptidase_S1_PA_chymotrypsin"/>
</dbReference>